<dbReference type="PANTHER" id="PTHR34129">
    <property type="entry name" value="BLR1139 PROTEIN"/>
    <property type="match status" value="1"/>
</dbReference>
<comment type="caution">
    <text evidence="1">The sequence shown here is derived from an EMBL/GenBank/DDBJ whole genome shotgun (WGS) entry which is preliminary data.</text>
</comment>
<name>A0A506UDG0_9HYPH</name>
<dbReference type="PANTHER" id="PTHR34129:SF1">
    <property type="entry name" value="DUF952 DOMAIN-CONTAINING PROTEIN"/>
    <property type="match status" value="1"/>
</dbReference>
<sequence>MDRVIYKIVSAAEWRAAKAAGCFDGAAIDLSDGFIHFSTESQVVETAHRHFSGQADLLLVGVDAALLGPALKYEISRGGKPFPHLYAPLDFGAVVLERALPIGADGLHDFTGLLP</sequence>
<protein>
    <submittedName>
        <fullName evidence="1">DUF952 domain-containing protein</fullName>
    </submittedName>
</protein>
<dbReference type="OrthoDB" id="9799937at2"/>
<dbReference type="Gene3D" id="3.20.170.20">
    <property type="entry name" value="Protein of unknown function DUF952"/>
    <property type="match status" value="1"/>
</dbReference>
<dbReference type="EMBL" id="VHLG01000004">
    <property type="protein sequence ID" value="TPW30984.1"/>
    <property type="molecule type" value="Genomic_DNA"/>
</dbReference>
<dbReference type="Pfam" id="PF06108">
    <property type="entry name" value="DUF952"/>
    <property type="match status" value="1"/>
</dbReference>
<organism evidence="1 2">
    <name type="scientific">Martelella alba</name>
    <dbReference type="NCBI Taxonomy" id="2590451"/>
    <lineage>
        <taxon>Bacteria</taxon>
        <taxon>Pseudomonadati</taxon>
        <taxon>Pseudomonadota</taxon>
        <taxon>Alphaproteobacteria</taxon>
        <taxon>Hyphomicrobiales</taxon>
        <taxon>Aurantimonadaceae</taxon>
        <taxon>Martelella</taxon>
    </lineage>
</organism>
<keyword evidence="2" id="KW-1185">Reference proteome</keyword>
<dbReference type="Proteomes" id="UP000318801">
    <property type="component" value="Unassembled WGS sequence"/>
</dbReference>
<evidence type="ECO:0000313" key="1">
    <source>
        <dbReference type="EMBL" id="TPW30984.1"/>
    </source>
</evidence>
<proteinExistence type="predicted"/>
<dbReference type="RefSeq" id="WP_141148856.1">
    <property type="nucleotide sequence ID" value="NZ_VHLG01000004.1"/>
</dbReference>
<reference evidence="1 2" key="1">
    <citation type="submission" date="2019-06" db="EMBL/GenBank/DDBJ databases">
        <authorList>
            <person name="Li M."/>
        </authorList>
    </citation>
    <scope>NUCLEOTIDE SEQUENCE [LARGE SCALE GENOMIC DNA]</scope>
    <source>
        <strain evidence="1 2">BGMRC2036</strain>
    </source>
</reference>
<dbReference type="AlphaFoldDB" id="A0A506UDG0"/>
<dbReference type="InterPro" id="IPR009297">
    <property type="entry name" value="DUF952"/>
</dbReference>
<dbReference type="SUPFAM" id="SSF56399">
    <property type="entry name" value="ADP-ribosylation"/>
    <property type="match status" value="1"/>
</dbReference>
<evidence type="ECO:0000313" key="2">
    <source>
        <dbReference type="Proteomes" id="UP000318801"/>
    </source>
</evidence>
<gene>
    <name evidence="1" type="ORF">FJU08_10005</name>
</gene>
<accession>A0A506UDG0</accession>